<gene>
    <name evidence="1" type="ORF">CU635_15160</name>
    <name evidence="2" type="ORF">CVD25_20365</name>
</gene>
<evidence type="ECO:0000313" key="3">
    <source>
        <dbReference type="Proteomes" id="UP000234951"/>
    </source>
</evidence>
<reference evidence="1 3" key="1">
    <citation type="submission" date="2017-11" db="EMBL/GenBank/DDBJ databases">
        <title>Comparitive Functional Genomics of Dry Heat Resistant strains isolated from the Viking Spacecraft.</title>
        <authorList>
            <person name="Seuylemezian A."/>
            <person name="Cooper K."/>
            <person name="Vaishampayan P."/>
        </authorList>
    </citation>
    <scope>NUCLEOTIDE SEQUENCE [LARGE SCALE GENOMIC DNA]</scope>
    <source>
        <strain evidence="1 3">M4.6</strain>
    </source>
</reference>
<dbReference type="EMBL" id="PGVD01000074">
    <property type="protein sequence ID" value="PLR90043.1"/>
    <property type="molecule type" value="Genomic_DNA"/>
</dbReference>
<accession>A0A2N5GJK4</accession>
<evidence type="ECO:0000313" key="2">
    <source>
        <dbReference type="EMBL" id="PLR90043.1"/>
    </source>
</evidence>
<reference evidence="2 4" key="2">
    <citation type="submission" date="2017-12" db="EMBL/GenBank/DDBJ databases">
        <title>Comparative Functional Genomics of Dry Heat Resistant strains isolated from the Viking Spacecraft.</title>
        <authorList>
            <person name="Seuylemezian A."/>
            <person name="Cooper K."/>
            <person name="Vaishampayan P."/>
        </authorList>
    </citation>
    <scope>NUCLEOTIDE SEQUENCE [LARGE SCALE GENOMIC DNA]</scope>
    <source>
        <strain evidence="2 4">ATCC 29669</strain>
    </source>
</reference>
<sequence>MDKQLINEILDSLKAGNMSVYFVKREDFLLFRTVLTDREDFKHFRGIAQRGGDAVFTYQAVPRS</sequence>
<dbReference type="Proteomes" id="UP000235114">
    <property type="component" value="Unassembled WGS sequence"/>
</dbReference>
<dbReference type="RefSeq" id="WP_101578224.1">
    <property type="nucleotide sequence ID" value="NZ_PGVA01000035.1"/>
</dbReference>
<name>A0A2N5GJK4_9BACI</name>
<evidence type="ECO:0000313" key="1">
    <source>
        <dbReference type="EMBL" id="PLR81418.1"/>
    </source>
</evidence>
<dbReference type="Proteomes" id="UP000234951">
    <property type="component" value="Unassembled WGS sequence"/>
</dbReference>
<proteinExistence type="predicted"/>
<evidence type="ECO:0000313" key="4">
    <source>
        <dbReference type="Proteomes" id="UP000235114"/>
    </source>
</evidence>
<organism evidence="1 3">
    <name type="scientific">Bacillus canaveralius</name>
    <dbReference type="NCBI Taxonomy" id="1403243"/>
    <lineage>
        <taxon>Bacteria</taxon>
        <taxon>Bacillati</taxon>
        <taxon>Bacillota</taxon>
        <taxon>Bacilli</taxon>
        <taxon>Bacillales</taxon>
        <taxon>Bacillaceae</taxon>
        <taxon>Bacillus</taxon>
    </lineage>
</organism>
<dbReference type="OrthoDB" id="2455488at2"/>
<dbReference type="EMBL" id="PGVA01000035">
    <property type="protein sequence ID" value="PLR81418.1"/>
    <property type="molecule type" value="Genomic_DNA"/>
</dbReference>
<comment type="caution">
    <text evidence="1">The sequence shown here is derived from an EMBL/GenBank/DDBJ whole genome shotgun (WGS) entry which is preliminary data.</text>
</comment>
<protein>
    <recommendedName>
        <fullName evidence="5">Abortive phage infection protein</fullName>
    </recommendedName>
</protein>
<evidence type="ECO:0008006" key="5">
    <source>
        <dbReference type="Google" id="ProtNLM"/>
    </source>
</evidence>
<keyword evidence="4" id="KW-1185">Reference proteome</keyword>
<dbReference type="AlphaFoldDB" id="A0A2N5GJK4"/>